<dbReference type="SUPFAM" id="SSF140459">
    <property type="entry name" value="PE/PPE dimer-like"/>
    <property type="match status" value="1"/>
</dbReference>
<evidence type="ECO:0000313" key="2">
    <source>
        <dbReference type="EMBL" id="SFO98947.1"/>
    </source>
</evidence>
<keyword evidence="3" id="KW-1185">Reference proteome</keyword>
<proteinExistence type="predicted"/>
<dbReference type="AlphaFoldDB" id="A0A1I5LP48"/>
<dbReference type="EMBL" id="FOWW01000001">
    <property type="protein sequence ID" value="SFO98947.1"/>
    <property type="molecule type" value="Genomic_DNA"/>
</dbReference>
<feature type="compositionally biased region" description="Basic and acidic residues" evidence="1">
    <location>
        <begin position="393"/>
        <end position="422"/>
    </location>
</feature>
<feature type="compositionally biased region" description="Gly residues" evidence="1">
    <location>
        <begin position="368"/>
        <end position="379"/>
    </location>
</feature>
<feature type="region of interest" description="Disordered" evidence="1">
    <location>
        <begin position="185"/>
        <end position="435"/>
    </location>
</feature>
<feature type="compositionally biased region" description="Polar residues" evidence="1">
    <location>
        <begin position="188"/>
        <end position="197"/>
    </location>
</feature>
<protein>
    <submittedName>
        <fullName evidence="2">PPE family protein</fullName>
    </submittedName>
</protein>
<evidence type="ECO:0000256" key="1">
    <source>
        <dbReference type="SAM" id="MobiDB-lite"/>
    </source>
</evidence>
<organism evidence="2 3">
    <name type="scientific">Amycolatopsis arida</name>
    <dbReference type="NCBI Taxonomy" id="587909"/>
    <lineage>
        <taxon>Bacteria</taxon>
        <taxon>Bacillati</taxon>
        <taxon>Actinomycetota</taxon>
        <taxon>Actinomycetes</taxon>
        <taxon>Pseudonocardiales</taxon>
        <taxon>Pseudonocardiaceae</taxon>
        <taxon>Amycolatopsis</taxon>
    </lineage>
</organism>
<dbReference type="Gene3D" id="1.20.1260.20">
    <property type="entry name" value="PPE superfamily"/>
    <property type="match status" value="1"/>
</dbReference>
<evidence type="ECO:0000313" key="3">
    <source>
        <dbReference type="Proteomes" id="UP000198727"/>
    </source>
</evidence>
<dbReference type="InterPro" id="IPR038332">
    <property type="entry name" value="PPE_sf"/>
</dbReference>
<reference evidence="3" key="1">
    <citation type="submission" date="2016-10" db="EMBL/GenBank/DDBJ databases">
        <authorList>
            <person name="Varghese N."/>
            <person name="Submissions S."/>
        </authorList>
    </citation>
    <scope>NUCLEOTIDE SEQUENCE [LARGE SCALE GENOMIC DNA]</scope>
    <source>
        <strain evidence="3">CGMCC 4.5579</strain>
    </source>
</reference>
<sequence>MESVGRSIAAAMAELIQREAMPIPELVRQVQAGRAEDWYTGSGTAQELAGAHEEASTRLRKVLTGLESVWTGAGADAGRAKLQPMVEVTDAASQAYDGNARVATEGASGFEEMKRSLVPMPERPPTRDFLDHASPWETDTEERIRQYRAVEEQNLQRYQAYDQQTQAAGSGLARDYGQLGAFDGEVTLDTSPASDTGTDGRRDPGQPRTPAGSAWAPPPSPRHQPDIPTQPGTPAPASGDGGGTSTRPGADESTHTSRVVPPAAHQPSWSPPGGSQPTPPPGPGPTGGPPGTGTYTSPYPPGRTSGIGASPGGRSGGGPLSGGRSAGVGGPAGPGAPRGGGAPAPGKLTGAAPGGGPTPAGTAPGTRPGAGGGRAGMPMGGMAPAAGGGGKSSDSDHQRKYVQPSDEHFVLVTDGEKLRDPETGMAVTPPTLGRP</sequence>
<accession>A0A1I5LP48</accession>
<dbReference type="Proteomes" id="UP000198727">
    <property type="component" value="Unassembled WGS sequence"/>
</dbReference>
<gene>
    <name evidence="2" type="ORF">SAMN05421810_101609</name>
</gene>
<feature type="region of interest" description="Disordered" evidence="1">
    <location>
        <begin position="118"/>
        <end position="140"/>
    </location>
</feature>
<dbReference type="OrthoDB" id="3701353at2"/>
<feature type="compositionally biased region" description="Pro residues" evidence="1">
    <location>
        <begin position="277"/>
        <end position="288"/>
    </location>
</feature>
<feature type="compositionally biased region" description="Low complexity" evidence="1">
    <location>
        <begin position="266"/>
        <end position="276"/>
    </location>
</feature>
<name>A0A1I5LP48_9PSEU</name>
<feature type="compositionally biased region" description="Gly residues" evidence="1">
    <location>
        <begin position="309"/>
        <end position="343"/>
    </location>
</feature>
<dbReference type="STRING" id="587909.SAMN05421810_101609"/>